<keyword evidence="7 9" id="KW-0670">Pyruvate</keyword>
<dbReference type="Proteomes" id="UP001329151">
    <property type="component" value="Chromosome"/>
</dbReference>
<evidence type="ECO:0000256" key="6">
    <source>
        <dbReference type="ARBA" id="ARBA00023052"/>
    </source>
</evidence>
<organism evidence="12 13">
    <name type="scientific">Limnobacter thiooxidans</name>
    <dbReference type="NCBI Taxonomy" id="131080"/>
    <lineage>
        <taxon>Bacteria</taxon>
        <taxon>Pseudomonadati</taxon>
        <taxon>Pseudomonadota</taxon>
        <taxon>Betaproteobacteria</taxon>
        <taxon>Burkholderiales</taxon>
        <taxon>Burkholderiaceae</taxon>
        <taxon>Limnobacter</taxon>
    </lineage>
</organism>
<keyword evidence="13" id="KW-1185">Reference proteome</keyword>
<dbReference type="InterPro" id="IPR029061">
    <property type="entry name" value="THDP-binding"/>
</dbReference>
<evidence type="ECO:0000256" key="4">
    <source>
        <dbReference type="ARBA" id="ARBA00017172"/>
    </source>
</evidence>
<evidence type="ECO:0000256" key="7">
    <source>
        <dbReference type="ARBA" id="ARBA00023317"/>
    </source>
</evidence>
<name>A0AA86J1H2_9BURK</name>
<evidence type="ECO:0000256" key="5">
    <source>
        <dbReference type="ARBA" id="ARBA00023002"/>
    </source>
</evidence>
<dbReference type="InterPro" id="IPR055152">
    <property type="entry name" value="Transketolase-like_C_2"/>
</dbReference>
<comment type="cofactor">
    <cofactor evidence="10">
        <name>Mg(2+)</name>
        <dbReference type="ChEBI" id="CHEBI:18420"/>
    </cofactor>
</comment>
<dbReference type="InterPro" id="IPR009014">
    <property type="entry name" value="Transketo_C/PFOR_II"/>
</dbReference>
<evidence type="ECO:0000256" key="3">
    <source>
        <dbReference type="ARBA" id="ARBA00012281"/>
    </source>
</evidence>
<reference evidence="12 13" key="1">
    <citation type="submission" date="2023-10" db="EMBL/GenBank/DDBJ databases">
        <title>Complete Genome Sequence of Limnobacter thiooxidans CS-K2T, Isolated from freshwater lake sediments in Bavaria, Germany.</title>
        <authorList>
            <person name="Naruki M."/>
            <person name="Watanabe A."/>
            <person name="Warashina T."/>
            <person name="Morita T."/>
            <person name="Arakawa K."/>
        </authorList>
    </citation>
    <scope>NUCLEOTIDE SEQUENCE [LARGE SCALE GENOMIC DNA]</scope>
    <source>
        <strain evidence="12 13">CS-K2</strain>
    </source>
</reference>
<dbReference type="SUPFAM" id="SSF52518">
    <property type="entry name" value="Thiamin diphosphate-binding fold (THDP-binding)"/>
    <property type="match status" value="2"/>
</dbReference>
<dbReference type="Gene3D" id="3.40.50.920">
    <property type="match status" value="1"/>
</dbReference>
<comment type="catalytic activity">
    <reaction evidence="8 9">
        <text>N(6)-[(R)-lipoyl]-L-lysyl-[protein] + pyruvate + H(+) = N(6)-[(R)-S(8)-acetyldihydrolipoyl]-L-lysyl-[protein] + CO2</text>
        <dbReference type="Rhea" id="RHEA:19189"/>
        <dbReference type="Rhea" id="RHEA-COMP:10474"/>
        <dbReference type="Rhea" id="RHEA-COMP:10478"/>
        <dbReference type="ChEBI" id="CHEBI:15361"/>
        <dbReference type="ChEBI" id="CHEBI:15378"/>
        <dbReference type="ChEBI" id="CHEBI:16526"/>
        <dbReference type="ChEBI" id="CHEBI:83099"/>
        <dbReference type="ChEBI" id="CHEBI:83111"/>
        <dbReference type="EC" id="1.2.4.1"/>
    </reaction>
</comment>
<dbReference type="EC" id="1.2.4.1" evidence="3 9"/>
<feature type="binding site" evidence="10">
    <location>
        <position position="238"/>
    </location>
    <ligand>
        <name>Mg(2+)</name>
        <dbReference type="ChEBI" id="CHEBI:18420"/>
    </ligand>
</feature>
<dbReference type="Pfam" id="PF00456">
    <property type="entry name" value="Transketolase_N"/>
    <property type="match status" value="1"/>
</dbReference>
<accession>A0AA86J1H2</accession>
<dbReference type="CDD" id="cd02017">
    <property type="entry name" value="TPP_E1_EcPDC_like"/>
    <property type="match status" value="1"/>
</dbReference>
<dbReference type="InterPro" id="IPR041621">
    <property type="entry name" value="PDH_E1_M"/>
</dbReference>
<dbReference type="PROSITE" id="PS50003">
    <property type="entry name" value="PH_DOMAIN"/>
    <property type="match status" value="1"/>
</dbReference>
<evidence type="ECO:0000256" key="8">
    <source>
        <dbReference type="ARBA" id="ARBA00051231"/>
    </source>
</evidence>
<dbReference type="RefSeq" id="WP_130556635.1">
    <property type="nucleotide sequence ID" value="NZ_AP028947.1"/>
</dbReference>
<keyword evidence="10" id="KW-0460">Magnesium</keyword>
<dbReference type="InterPro" id="IPR005474">
    <property type="entry name" value="Transketolase_N"/>
</dbReference>
<keyword evidence="10" id="KW-0479">Metal-binding</keyword>
<protein>
    <recommendedName>
        <fullName evidence="4 9">Pyruvate dehydrogenase E1 component</fullName>
        <ecNumber evidence="3 9">1.2.4.1</ecNumber>
    </recommendedName>
</protein>
<dbReference type="Pfam" id="PF17831">
    <property type="entry name" value="PDH_E1_M"/>
    <property type="match status" value="1"/>
</dbReference>
<dbReference type="PANTHER" id="PTHR43825:SF3">
    <property type="entry name" value="PYRUVATE DEHYDROGENASE E1 COMPONENT"/>
    <property type="match status" value="1"/>
</dbReference>
<dbReference type="KEGG" id="lto:RGQ30_13470"/>
<dbReference type="SUPFAM" id="SSF52922">
    <property type="entry name" value="TK C-terminal domain-like"/>
    <property type="match status" value="1"/>
</dbReference>
<evidence type="ECO:0000256" key="10">
    <source>
        <dbReference type="PIRSR" id="PIRSR000156-1"/>
    </source>
</evidence>
<sequence>MSAQLNFPGSDDPDFQETQEWLDALEAVLEREGPERAHYLLEQLIAKARLSGAFIPFSANTEYVNTIPVHQETRCPGNMEYEERLRSWMRWNAMAMVVRANKKSPPDGGDLGGHIASFASLATMLGVGFNHFWHAEDENHGGDLLYLQGHVSPGIYARAFLEGRLTEDQLNNFRQEVDGKGLSSYPHPKLMPDFWQFPTVSMGLGPLMGIYQARFLKYLHARGICDTSQRKVWVFCGDGEMDEPESLGAIGMAAREKLDNLVFVVNCNLQRLDGPVRGNGKIIQELEGEFRGSGWNVLKVIWGGYWDELLARDKDGLMRKVMLEMVDGEYQNCKANDGAYVRKNFFGKHPKLLEMVARMTDEDIWRLNRGGHDPHKVHAAYDAAMKHEGQPTVILAKTVKGFGMGKVGQGKNTTHQQKKLDIQSIKEFRDRFNIPVSDDIIDDVPFYKPAEDSPEIKYLHERRKALGGYLPKRRREADEKLKVPGLDAFEAVLEPTKEGREISTTQAFVRVLTTLVRDKELGQRIVPIVPDEARTFGMEGMFRQLGIYSSQGQLYEPVDKDQVMYYREDKAGQILEEGINEAGAFSSWIAAATSYSTNNRVMIPFYIYYSMFGFQRVGDLAWAAGDMQARGFLLGGTAGRTTLNGEGLQHEDGHSHILSSTIPNCVSYDPTFAHELAVIIQHGLKRMVEDQENVFYYLTVMNENYAQPGLKKGTEEGIIKGMYVCRESALKKAGKKRVQLLGSGTILRESLEAAELLEKDWGVAADVWSVTSFTELRREGLDVERENMLHPEQKSKPSYVETLLSKTEGPIVASTDYMKLFADQIRPFMPKGREYKVLGTDGFGRSDFRSKLREHFEVNRHFVTVAALKALADQGDIPLSIVGEAIKKYGINPNKPNPAYA</sequence>
<dbReference type="InterPro" id="IPR051157">
    <property type="entry name" value="PDH/Transketolase"/>
</dbReference>
<keyword evidence="5 9" id="KW-0560">Oxidoreductase</keyword>
<dbReference type="AlphaFoldDB" id="A0AA86J1H2"/>
<dbReference type="PANTHER" id="PTHR43825">
    <property type="entry name" value="PYRUVATE DEHYDROGENASE E1 COMPONENT"/>
    <property type="match status" value="1"/>
</dbReference>
<dbReference type="EMBL" id="AP028947">
    <property type="protein sequence ID" value="BET25846.1"/>
    <property type="molecule type" value="Genomic_DNA"/>
</dbReference>
<evidence type="ECO:0000256" key="1">
    <source>
        <dbReference type="ARBA" id="ARBA00001964"/>
    </source>
</evidence>
<evidence type="ECO:0000313" key="12">
    <source>
        <dbReference type="EMBL" id="BET25846.1"/>
    </source>
</evidence>
<proteinExistence type="predicted"/>
<dbReference type="FunFam" id="3.40.50.970:FF:000011">
    <property type="entry name" value="Pyruvate dehydrogenase E1 component"/>
    <property type="match status" value="1"/>
</dbReference>
<evidence type="ECO:0000256" key="2">
    <source>
        <dbReference type="ARBA" id="ARBA00003157"/>
    </source>
</evidence>
<feature type="binding site" evidence="10">
    <location>
        <position position="270"/>
    </location>
    <ligand>
        <name>Mg(2+)</name>
        <dbReference type="ChEBI" id="CHEBI:18420"/>
    </ligand>
</feature>
<dbReference type="PIRSF" id="PIRSF000156">
    <property type="entry name" value="Pyruvate_dh_E1"/>
    <property type="match status" value="1"/>
</dbReference>
<dbReference type="NCBIfam" id="TIGR00759">
    <property type="entry name" value="aceE"/>
    <property type="match status" value="1"/>
</dbReference>
<dbReference type="Pfam" id="PF22613">
    <property type="entry name" value="Transketolase_C_1"/>
    <property type="match status" value="1"/>
</dbReference>
<feature type="binding site" evidence="10">
    <location>
        <position position="268"/>
    </location>
    <ligand>
        <name>Mg(2+)</name>
        <dbReference type="ChEBI" id="CHEBI:18420"/>
    </ligand>
</feature>
<dbReference type="InterPro" id="IPR001849">
    <property type="entry name" value="PH_domain"/>
</dbReference>
<dbReference type="InterPro" id="IPR004660">
    <property type="entry name" value="PDH_E1"/>
</dbReference>
<evidence type="ECO:0000313" key="13">
    <source>
        <dbReference type="Proteomes" id="UP001329151"/>
    </source>
</evidence>
<dbReference type="FunFam" id="3.40.50.970:FF:000009">
    <property type="entry name" value="Pyruvate dehydrogenase E1 component"/>
    <property type="match status" value="1"/>
</dbReference>
<gene>
    <name evidence="12" type="primary">aceE</name>
    <name evidence="12" type="ORF">RGQ30_13470</name>
</gene>
<comment type="function">
    <text evidence="2 9">Component of the pyruvate dehydrogenase (PDH) complex, that catalyzes the overall conversion of pyruvate to acetyl-CoA and CO(2).</text>
</comment>
<dbReference type="GO" id="GO:0000287">
    <property type="term" value="F:magnesium ion binding"/>
    <property type="evidence" value="ECO:0007669"/>
    <property type="project" value="UniProtKB-ARBA"/>
</dbReference>
<keyword evidence="6 9" id="KW-0786">Thiamine pyrophosphate</keyword>
<dbReference type="Gene3D" id="3.40.50.970">
    <property type="match status" value="2"/>
</dbReference>
<evidence type="ECO:0000259" key="11">
    <source>
        <dbReference type="PROSITE" id="PS50003"/>
    </source>
</evidence>
<dbReference type="InterPro" id="IPR035807">
    <property type="entry name" value="PDC_E1_N"/>
</dbReference>
<comment type="cofactor">
    <cofactor evidence="1 9">
        <name>thiamine diphosphate</name>
        <dbReference type="ChEBI" id="CHEBI:58937"/>
    </cofactor>
</comment>
<feature type="domain" description="PH" evidence="11">
    <location>
        <begin position="1"/>
        <end position="30"/>
    </location>
</feature>
<dbReference type="GO" id="GO:0004739">
    <property type="term" value="F:pyruvate dehydrogenase (acetyl-transferring) activity"/>
    <property type="evidence" value="ECO:0007669"/>
    <property type="project" value="UniProtKB-EC"/>
</dbReference>
<evidence type="ECO:0000256" key="9">
    <source>
        <dbReference type="PIRNR" id="PIRNR000156"/>
    </source>
</evidence>